<keyword evidence="1" id="KW-0472">Membrane</keyword>
<evidence type="ECO:0000313" key="3">
    <source>
        <dbReference type="Proteomes" id="UP000533637"/>
    </source>
</evidence>
<dbReference type="Proteomes" id="UP000533637">
    <property type="component" value="Unassembled WGS sequence"/>
</dbReference>
<keyword evidence="3" id="KW-1185">Reference proteome</keyword>
<accession>A0ABR6KQM5</accession>
<sequence>MSFAGHVFDMIRRNKEDREMLRQLRDRGKDTRAKYASQLPDISAEEFDRINRQVKEREQDEQKYFLQIKYVILLAALAAFILLWIILKVFSF</sequence>
<reference evidence="2 3" key="1">
    <citation type="submission" date="2020-08" db="EMBL/GenBank/DDBJ databases">
        <title>Genomic Encyclopedia of Type Strains, Phase IV (KMG-IV): sequencing the most valuable type-strain genomes for metagenomic binning, comparative biology and taxonomic classification.</title>
        <authorList>
            <person name="Goeker M."/>
        </authorList>
    </citation>
    <scope>NUCLEOTIDE SEQUENCE [LARGE SCALE GENOMIC DNA]</scope>
    <source>
        <strain evidence="2 3">DSM 102983</strain>
    </source>
</reference>
<evidence type="ECO:0000313" key="2">
    <source>
        <dbReference type="EMBL" id="MBB4623812.1"/>
    </source>
</evidence>
<dbReference type="EMBL" id="JACHOC010000008">
    <property type="protein sequence ID" value="MBB4623812.1"/>
    <property type="molecule type" value="Genomic_DNA"/>
</dbReference>
<organism evidence="2 3">
    <name type="scientific">Parabacteroides faecis</name>
    <dbReference type="NCBI Taxonomy" id="1217282"/>
    <lineage>
        <taxon>Bacteria</taxon>
        <taxon>Pseudomonadati</taxon>
        <taxon>Bacteroidota</taxon>
        <taxon>Bacteroidia</taxon>
        <taxon>Bacteroidales</taxon>
        <taxon>Tannerellaceae</taxon>
        <taxon>Parabacteroides</taxon>
    </lineage>
</organism>
<protein>
    <submittedName>
        <fullName evidence="2">CHASE3 domain sensor protein</fullName>
    </submittedName>
</protein>
<proteinExistence type="predicted"/>
<dbReference type="RefSeq" id="WP_122354020.1">
    <property type="nucleotide sequence ID" value="NZ_BMPB01000020.1"/>
</dbReference>
<comment type="caution">
    <text evidence="2">The sequence shown here is derived from an EMBL/GenBank/DDBJ whole genome shotgun (WGS) entry which is preliminary data.</text>
</comment>
<keyword evidence="1" id="KW-0812">Transmembrane</keyword>
<name>A0ABR6KQM5_9BACT</name>
<feature type="transmembrane region" description="Helical" evidence="1">
    <location>
        <begin position="70"/>
        <end position="90"/>
    </location>
</feature>
<keyword evidence="1" id="KW-1133">Transmembrane helix</keyword>
<evidence type="ECO:0000256" key="1">
    <source>
        <dbReference type="SAM" id="Phobius"/>
    </source>
</evidence>
<gene>
    <name evidence="2" type="ORF">GGQ57_003736</name>
</gene>